<feature type="compositionally biased region" description="Polar residues" evidence="1">
    <location>
        <begin position="220"/>
        <end position="233"/>
    </location>
</feature>
<dbReference type="KEGG" id="slb:AWJ20_235"/>
<name>A0A167CR16_9ASCO</name>
<gene>
    <name evidence="2" type="primary">AVL9</name>
    <name evidence="2" type="ORF">AWJ20_235</name>
</gene>
<dbReference type="PANTHER" id="PTHR31017">
    <property type="entry name" value="LATE SECRETORY PATHWAY PROTEIN AVL9-RELATED"/>
    <property type="match status" value="1"/>
</dbReference>
<sequence>MHLLASVKYDTYLTKIGSKPAPMLARDITGNPLTLYNNNWAKEWKMSNNYRIFNKFTDEELFDIIEPKHLGESLSSNGANAREGIAKSVSKVFGNLWGTSPTGTTQASRSPTPKNEDNTSITGETSDGSDSKSLAESVETTSHKSQKSMSSTVSSTAEQPSQEGYFAGLARWAARRRQKVTSPQPNERAESIVEEQSTAEDESVSTPTDATATTSDPSLETGTTNQSTNDRNA</sequence>
<dbReference type="GO" id="GO:0005737">
    <property type="term" value="C:cytoplasm"/>
    <property type="evidence" value="ECO:0007669"/>
    <property type="project" value="TreeGrafter"/>
</dbReference>
<keyword evidence="3" id="KW-1185">Reference proteome</keyword>
<dbReference type="InterPro" id="IPR051731">
    <property type="entry name" value="DENND11/AVL9_GEFs"/>
</dbReference>
<feature type="compositionally biased region" description="Low complexity" evidence="1">
    <location>
        <begin position="205"/>
        <end position="218"/>
    </location>
</feature>
<feature type="region of interest" description="Disordered" evidence="1">
    <location>
        <begin position="96"/>
        <end position="162"/>
    </location>
</feature>
<accession>A0A167CR16</accession>
<protein>
    <submittedName>
        <fullName evidence="2">Avl9p</fullName>
    </submittedName>
</protein>
<dbReference type="PANTHER" id="PTHR31017:SF1">
    <property type="entry name" value="LATE SECRETORY PATHWAY PROTEIN AVL9 HOMOLOG"/>
    <property type="match status" value="1"/>
</dbReference>
<feature type="compositionally biased region" description="Polar residues" evidence="1">
    <location>
        <begin position="97"/>
        <end position="134"/>
    </location>
</feature>
<organism evidence="2 3">
    <name type="scientific">Sugiyamaella lignohabitans</name>
    <dbReference type="NCBI Taxonomy" id="796027"/>
    <lineage>
        <taxon>Eukaryota</taxon>
        <taxon>Fungi</taxon>
        <taxon>Dikarya</taxon>
        <taxon>Ascomycota</taxon>
        <taxon>Saccharomycotina</taxon>
        <taxon>Dipodascomycetes</taxon>
        <taxon>Dipodascales</taxon>
        <taxon>Trichomonascaceae</taxon>
        <taxon>Sugiyamaella</taxon>
    </lineage>
</organism>
<dbReference type="EMBL" id="CP014501">
    <property type="protein sequence ID" value="ANB12004.1"/>
    <property type="molecule type" value="Genomic_DNA"/>
</dbReference>
<evidence type="ECO:0000256" key="1">
    <source>
        <dbReference type="SAM" id="MobiDB-lite"/>
    </source>
</evidence>
<dbReference type="OrthoDB" id="26278at2759"/>
<proteinExistence type="predicted"/>
<evidence type="ECO:0000313" key="2">
    <source>
        <dbReference type="EMBL" id="ANB12004.1"/>
    </source>
</evidence>
<reference evidence="2 3" key="1">
    <citation type="submission" date="2016-02" db="EMBL/GenBank/DDBJ databases">
        <title>Complete genome sequence and transcriptome regulation of the pentose utilising yeast Sugiyamaella lignohabitans.</title>
        <authorList>
            <person name="Bellasio M."/>
            <person name="Peymann A."/>
            <person name="Valli M."/>
            <person name="Sipitzky M."/>
            <person name="Graf A."/>
            <person name="Sauer M."/>
            <person name="Marx H."/>
            <person name="Mattanovich D."/>
        </authorList>
    </citation>
    <scope>NUCLEOTIDE SEQUENCE [LARGE SCALE GENOMIC DNA]</scope>
    <source>
        <strain evidence="2 3">CBS 10342</strain>
    </source>
</reference>
<evidence type="ECO:0000313" key="3">
    <source>
        <dbReference type="Proteomes" id="UP000189580"/>
    </source>
</evidence>
<feature type="compositionally biased region" description="Low complexity" evidence="1">
    <location>
        <begin position="147"/>
        <end position="156"/>
    </location>
</feature>
<dbReference type="Proteomes" id="UP000189580">
    <property type="component" value="Chromosome a"/>
</dbReference>
<feature type="region of interest" description="Disordered" evidence="1">
    <location>
        <begin position="174"/>
        <end position="233"/>
    </location>
</feature>
<dbReference type="GeneID" id="30034251"/>
<dbReference type="AlphaFoldDB" id="A0A167CR16"/>
<dbReference type="RefSeq" id="XP_018734481.1">
    <property type="nucleotide sequence ID" value="XM_018879288.1"/>
</dbReference>